<organism evidence="2 3">
    <name type="scientific">Fusarium acutatum</name>
    <dbReference type="NCBI Taxonomy" id="78861"/>
    <lineage>
        <taxon>Eukaryota</taxon>
        <taxon>Fungi</taxon>
        <taxon>Dikarya</taxon>
        <taxon>Ascomycota</taxon>
        <taxon>Pezizomycotina</taxon>
        <taxon>Sordariomycetes</taxon>
        <taxon>Hypocreomycetidae</taxon>
        <taxon>Hypocreales</taxon>
        <taxon>Nectriaceae</taxon>
        <taxon>Fusarium</taxon>
        <taxon>Fusarium fujikuroi species complex</taxon>
    </lineage>
</organism>
<proteinExistence type="predicted"/>
<keyword evidence="3" id="KW-1185">Reference proteome</keyword>
<reference evidence="2 3" key="1">
    <citation type="submission" date="2020-01" db="EMBL/GenBank/DDBJ databases">
        <title>Identification and distribution of gene clusters putatively required for synthesis of sphingolipid metabolism inhibitors in phylogenetically diverse species of the filamentous fungus Fusarium.</title>
        <authorList>
            <person name="Kim H.-S."/>
            <person name="Busman M."/>
            <person name="Brown D.W."/>
            <person name="Divon H."/>
            <person name="Uhlig S."/>
            <person name="Proctor R.H."/>
        </authorList>
    </citation>
    <scope>NUCLEOTIDE SEQUENCE [LARGE SCALE GENOMIC DNA]</scope>
    <source>
        <strain evidence="2 3">NRRL 13308</strain>
    </source>
</reference>
<gene>
    <name evidence="2" type="ORF">FACUT_6380</name>
</gene>
<feature type="region of interest" description="Disordered" evidence="1">
    <location>
        <begin position="189"/>
        <end position="213"/>
    </location>
</feature>
<accession>A0A8H4JPH0</accession>
<name>A0A8H4JPH0_9HYPO</name>
<evidence type="ECO:0000313" key="2">
    <source>
        <dbReference type="EMBL" id="KAF4436522.1"/>
    </source>
</evidence>
<sequence length="360" mass="40346">MFEPSSTLLLTNGKGDHFELLQSIEEDLPSSRAQSIPLGPTKTCIGDEDGSPCPSMIESDDSSVEDIEVRKAFACPYFRLDPVRHIECLSRKLYRIQDVKQHLSRRHYMERDKSSNASDNTRGIEDYHQKGNGTRSGKLCLIGNCQEKGLISGSSRVVPGILRSLGLSNEKGKSVQQLMEELFSGFQELSDERSNDTETEETEKASTCGGVDSIPMTPKDMEFEFDFNVPLHRSSSPEIQNSYSSKDMTQIQESNAVIPTGLPDYTTFEGNGEDDILMRYLPTKFLEENVLVKPPCTASTSDSPRKSLKGSGWEYAWECDYCGFEYIFKPSGAGSDMRCFNYPCLGQFRGNFCSFYKVQI</sequence>
<protein>
    <submittedName>
        <fullName evidence="2">Uncharacterized protein</fullName>
    </submittedName>
</protein>
<evidence type="ECO:0000256" key="1">
    <source>
        <dbReference type="SAM" id="MobiDB-lite"/>
    </source>
</evidence>
<dbReference type="AlphaFoldDB" id="A0A8H4JPH0"/>
<evidence type="ECO:0000313" key="3">
    <source>
        <dbReference type="Proteomes" id="UP000536711"/>
    </source>
</evidence>
<comment type="caution">
    <text evidence="2">The sequence shown here is derived from an EMBL/GenBank/DDBJ whole genome shotgun (WGS) entry which is preliminary data.</text>
</comment>
<dbReference type="Proteomes" id="UP000536711">
    <property type="component" value="Unassembled WGS sequence"/>
</dbReference>
<dbReference type="EMBL" id="JAADJF010000144">
    <property type="protein sequence ID" value="KAF4436522.1"/>
    <property type="molecule type" value="Genomic_DNA"/>
</dbReference>
<feature type="region of interest" description="Disordered" evidence="1">
    <location>
        <begin position="106"/>
        <end position="130"/>
    </location>
</feature>
<dbReference type="OrthoDB" id="3521097at2759"/>